<reference evidence="1 2" key="1">
    <citation type="submission" date="2018-08" db="EMBL/GenBank/DDBJ databases">
        <title>A genome reference for cultivated species of the human gut microbiota.</title>
        <authorList>
            <person name="Zou Y."/>
            <person name="Xue W."/>
            <person name="Luo G."/>
        </authorList>
    </citation>
    <scope>NUCLEOTIDE SEQUENCE [LARGE SCALE GENOMIC DNA]</scope>
    <source>
        <strain evidence="1 2">AM28-23</strain>
    </source>
</reference>
<dbReference type="EMBL" id="QSKF01000010">
    <property type="protein sequence ID" value="RHE38832.1"/>
    <property type="molecule type" value="Genomic_DNA"/>
</dbReference>
<comment type="caution">
    <text evidence="1">The sequence shown here is derived from an EMBL/GenBank/DDBJ whole genome shotgun (WGS) entry which is preliminary data.</text>
</comment>
<dbReference type="Proteomes" id="UP000283745">
    <property type="component" value="Unassembled WGS sequence"/>
</dbReference>
<name>A0A414J365_9FIRM</name>
<sequence>MEYLEKMLGVSVKYHRWKGELELPYYITERYEMRLVELDKMKCIFLWPKDKLSQIGSLKKQLRRIQMEEALPVVFIMDMIDAYRRTAFIKAHISFIVPDSQIYLPFMGTCLEEKYRMEIQSTETLQPSTQLLLFYWYYAKENCIYMHDAVKALGCSAMTITRAFRQLEKTGCFETGKTGVQKYLKGKYTPDEILRMLKSSLSSPVADVLYIDKEIARKSIISDLSDGEVRGDKDQSLIIVSTDEEKGYPCYAANKKGFRCDGSHELLNAETQAEVQLWKYDPAILAANGHVDPLSLTLSQKKSLFSFIKND</sequence>
<proteinExistence type="predicted"/>
<evidence type="ECO:0008006" key="3">
    <source>
        <dbReference type="Google" id="ProtNLM"/>
    </source>
</evidence>
<accession>A0A414J365</accession>
<dbReference type="AlphaFoldDB" id="A0A414J365"/>
<evidence type="ECO:0000313" key="1">
    <source>
        <dbReference type="EMBL" id="RHE38832.1"/>
    </source>
</evidence>
<protein>
    <recommendedName>
        <fullName evidence="3">MarR family transcriptional regulator</fullName>
    </recommendedName>
</protein>
<gene>
    <name evidence="1" type="ORF">DW740_12535</name>
</gene>
<organism evidence="1 2">
    <name type="scientific">Blautia obeum</name>
    <dbReference type="NCBI Taxonomy" id="40520"/>
    <lineage>
        <taxon>Bacteria</taxon>
        <taxon>Bacillati</taxon>
        <taxon>Bacillota</taxon>
        <taxon>Clostridia</taxon>
        <taxon>Lachnospirales</taxon>
        <taxon>Lachnospiraceae</taxon>
        <taxon>Blautia</taxon>
    </lineage>
</organism>
<dbReference type="RefSeq" id="WP_015542563.1">
    <property type="nucleotide sequence ID" value="NZ_CABJFK010000010.1"/>
</dbReference>
<evidence type="ECO:0000313" key="2">
    <source>
        <dbReference type="Proteomes" id="UP000283745"/>
    </source>
</evidence>